<sequence length="172" mass="19839">MRVAPPPPELTSRSWERRRKRRRRRRTVLLSLVAVVLSLTVTTVTAVLVFRSGSVGPKTPQAAAEKFLRSMAKNSINEFEQTLCEPKRHQAGGILREFNSGLVDVGQELEDMSWRITNETRRSAEEVELDVDVTFAVIEKRTQRREETPFPMRMQAVKDRGWYICEIQILTL</sequence>
<evidence type="ECO:0000313" key="1">
    <source>
        <dbReference type="EMBL" id="SHN34831.1"/>
    </source>
</evidence>
<dbReference type="RefSeq" id="WP_143175295.1">
    <property type="nucleotide sequence ID" value="NZ_FRCS01000005.1"/>
</dbReference>
<evidence type="ECO:0000313" key="2">
    <source>
        <dbReference type="Proteomes" id="UP000184440"/>
    </source>
</evidence>
<organism evidence="1 2">
    <name type="scientific">Cryptosporangium aurantiacum</name>
    <dbReference type="NCBI Taxonomy" id="134849"/>
    <lineage>
        <taxon>Bacteria</taxon>
        <taxon>Bacillati</taxon>
        <taxon>Actinomycetota</taxon>
        <taxon>Actinomycetes</taxon>
        <taxon>Cryptosporangiales</taxon>
        <taxon>Cryptosporangiaceae</taxon>
        <taxon>Cryptosporangium</taxon>
    </lineage>
</organism>
<proteinExistence type="predicted"/>
<name>A0A1M7QSR8_9ACTN</name>
<dbReference type="EMBL" id="FRCS01000005">
    <property type="protein sequence ID" value="SHN34831.1"/>
    <property type="molecule type" value="Genomic_DNA"/>
</dbReference>
<evidence type="ECO:0008006" key="3">
    <source>
        <dbReference type="Google" id="ProtNLM"/>
    </source>
</evidence>
<keyword evidence="2" id="KW-1185">Reference proteome</keyword>
<reference evidence="1 2" key="1">
    <citation type="submission" date="2016-11" db="EMBL/GenBank/DDBJ databases">
        <authorList>
            <person name="Jaros S."/>
            <person name="Januszkiewicz K."/>
            <person name="Wedrychowicz H."/>
        </authorList>
    </citation>
    <scope>NUCLEOTIDE SEQUENCE [LARGE SCALE GENOMIC DNA]</scope>
    <source>
        <strain evidence="1 2">DSM 46144</strain>
    </source>
</reference>
<accession>A0A1M7QSR8</accession>
<protein>
    <recommendedName>
        <fullName evidence="3">Mce-associated membrane protein</fullName>
    </recommendedName>
</protein>
<dbReference type="Proteomes" id="UP000184440">
    <property type="component" value="Unassembled WGS sequence"/>
</dbReference>
<dbReference type="AlphaFoldDB" id="A0A1M7QSR8"/>
<gene>
    <name evidence="1" type="ORF">SAMN05443668_105314</name>
</gene>
<dbReference type="OrthoDB" id="9841621at2"/>